<organism evidence="3 4">
    <name type="scientific">Rhizopus oryzae</name>
    <name type="common">Mucormycosis agent</name>
    <name type="synonym">Rhizopus arrhizus var. delemar</name>
    <dbReference type="NCBI Taxonomy" id="64495"/>
    <lineage>
        <taxon>Eukaryota</taxon>
        <taxon>Fungi</taxon>
        <taxon>Fungi incertae sedis</taxon>
        <taxon>Mucoromycota</taxon>
        <taxon>Mucoromycotina</taxon>
        <taxon>Mucoromycetes</taxon>
        <taxon>Mucorales</taxon>
        <taxon>Mucorineae</taxon>
        <taxon>Rhizopodaceae</taxon>
        <taxon>Rhizopus</taxon>
    </lineage>
</organism>
<keyword evidence="4" id="KW-1185">Reference proteome</keyword>
<keyword evidence="2" id="KW-0472">Membrane</keyword>
<name>A0A9P6WV99_RHIOR</name>
<dbReference type="OrthoDB" id="2230774at2759"/>
<keyword evidence="2" id="KW-0812">Transmembrane</keyword>
<gene>
    <name evidence="3" type="ORF">G6F64_013446</name>
</gene>
<keyword evidence="1" id="KW-0238">DNA-binding</keyword>
<evidence type="ECO:0000256" key="2">
    <source>
        <dbReference type="SAM" id="Phobius"/>
    </source>
</evidence>
<accession>A0A9P6WV99</accession>
<dbReference type="GO" id="GO:0003677">
    <property type="term" value="F:DNA binding"/>
    <property type="evidence" value="ECO:0007669"/>
    <property type="project" value="UniProtKB-KW"/>
</dbReference>
<feature type="transmembrane region" description="Helical" evidence="2">
    <location>
        <begin position="193"/>
        <end position="212"/>
    </location>
</feature>
<evidence type="ECO:0000256" key="1">
    <source>
        <dbReference type="ARBA" id="ARBA00023125"/>
    </source>
</evidence>
<comment type="caution">
    <text evidence="3">The sequence shown here is derived from an EMBL/GenBank/DDBJ whole genome shotgun (WGS) entry which is preliminary data.</text>
</comment>
<dbReference type="Proteomes" id="UP000716291">
    <property type="component" value="Unassembled WGS sequence"/>
</dbReference>
<dbReference type="SUPFAM" id="SSF47823">
    <property type="entry name" value="lambda integrase-like, N-terminal domain"/>
    <property type="match status" value="1"/>
</dbReference>
<dbReference type="AlphaFoldDB" id="A0A9P6WV99"/>
<proteinExistence type="predicted"/>
<sequence>MATPASVEALRLEALGASSSTPGLTAMSTSLLRAPRLMDTTTNKSYKRGQILFIEWALAQDISLTSFTDVHLTNFLSEMFQARGCNHSTICLFRSAVTHLHEHPSSLRSSDIVNSLIASLKSRAPPQPIHRPTVDLSPSLKAVRLIDINDLSTPLPHLQQKLAFLLGMAAFLRPSDLHRIDFTVADKIGAQNFFLAFNYHYLLMVITIVMKLY</sequence>
<protein>
    <submittedName>
        <fullName evidence="3">Uncharacterized protein</fullName>
    </submittedName>
</protein>
<dbReference type="InterPro" id="IPR010998">
    <property type="entry name" value="Integrase_recombinase_N"/>
</dbReference>
<evidence type="ECO:0000313" key="4">
    <source>
        <dbReference type="Proteomes" id="UP000716291"/>
    </source>
</evidence>
<evidence type="ECO:0000313" key="3">
    <source>
        <dbReference type="EMBL" id="KAG1294317.1"/>
    </source>
</evidence>
<dbReference type="Gene3D" id="1.10.150.130">
    <property type="match status" value="1"/>
</dbReference>
<keyword evidence="2" id="KW-1133">Transmembrane helix</keyword>
<dbReference type="EMBL" id="JAANQT010005527">
    <property type="protein sequence ID" value="KAG1294317.1"/>
    <property type="molecule type" value="Genomic_DNA"/>
</dbReference>
<reference evidence="3" key="1">
    <citation type="journal article" date="2020" name="Microb. Genom.">
        <title>Genetic diversity of clinical and environmental Mucorales isolates obtained from an investigation of mucormycosis cases among solid organ transplant recipients.</title>
        <authorList>
            <person name="Nguyen M.H."/>
            <person name="Kaul D."/>
            <person name="Muto C."/>
            <person name="Cheng S.J."/>
            <person name="Richter R.A."/>
            <person name="Bruno V.M."/>
            <person name="Liu G."/>
            <person name="Beyhan S."/>
            <person name="Sundermann A.J."/>
            <person name="Mounaud S."/>
            <person name="Pasculle A.W."/>
            <person name="Nierman W.C."/>
            <person name="Driscoll E."/>
            <person name="Cumbie R."/>
            <person name="Clancy C.J."/>
            <person name="Dupont C.L."/>
        </authorList>
    </citation>
    <scope>NUCLEOTIDE SEQUENCE</scope>
    <source>
        <strain evidence="3">GL11</strain>
    </source>
</reference>